<proteinExistence type="predicted"/>
<evidence type="ECO:0000256" key="3">
    <source>
        <dbReference type="ARBA" id="ARBA00022989"/>
    </source>
</evidence>
<sequence>MANFLSQKSRTGSQQGATFDSIKGSARGSERVLARFASSSLVQPDADDLHSGLKFSHSKLAGSGGLLKAIRLMPRILLFSFWQQFYAYFSGDPFNAYVNSNISCPRPKPPCPVGSHWVGPESLSNITAHLPASFHIKDAAIGPEGICMPMDRFSPAWSLSAKCMNKDVVLGQTTRINGLNGWIAAFFGLFAVFVAGQIIDTTGRRPVLIAFLSSNIVVKLLLFISCFVPYEIFVAILFLQNVIEVAFAAGVEPALNAMIADRSRGNEDIRGDGFAALGVIMHLSDVLAFLAGYPVLRLHLTHYAIFWGPLTVVSIIAYVIFNFLPCSALRETLTSSDSQIPEEPETDEEDLEESKVKRCFLMICSETIAGFKMVWKDPFLMQFLVIWAMTTMAMTGSWNLSGQYLLGLGYEQANASLARRAWHLALVLGAAVSPCFIRHFNATGAYGIALLMMATGFFVCGTGGHDLQHASLFFWAGTVLLGGCGVGILTPSFNAIISIRVSDKEQGKLFSLVIVMNTICGLAFGQLWPQLFYKADADDWMKGLPWLASAAVFIFLLFWMLLILCFCKNDPQKAESDCGEDSSTDEDSME</sequence>
<dbReference type="SUPFAM" id="SSF103473">
    <property type="entry name" value="MFS general substrate transporter"/>
    <property type="match status" value="1"/>
</dbReference>
<feature type="transmembrane region" description="Helical" evidence="6">
    <location>
        <begin position="379"/>
        <end position="400"/>
    </location>
</feature>
<evidence type="ECO:0000256" key="4">
    <source>
        <dbReference type="ARBA" id="ARBA00023136"/>
    </source>
</evidence>
<evidence type="ECO:0000313" key="8">
    <source>
        <dbReference type="Proteomes" id="UP001642484"/>
    </source>
</evidence>
<keyword evidence="8" id="KW-1185">Reference proteome</keyword>
<keyword evidence="3 6" id="KW-1133">Transmembrane helix</keyword>
<dbReference type="CDD" id="cd06174">
    <property type="entry name" value="MFS"/>
    <property type="match status" value="1"/>
</dbReference>
<dbReference type="PANTHER" id="PTHR23507:SF1">
    <property type="entry name" value="FI18259P1-RELATED"/>
    <property type="match status" value="1"/>
</dbReference>
<feature type="transmembrane region" description="Helical" evidence="6">
    <location>
        <begin position="179"/>
        <end position="199"/>
    </location>
</feature>
<feature type="transmembrane region" description="Helical" evidence="6">
    <location>
        <begin position="548"/>
        <end position="567"/>
    </location>
</feature>
<evidence type="ECO:0000256" key="6">
    <source>
        <dbReference type="SAM" id="Phobius"/>
    </source>
</evidence>
<feature type="region of interest" description="Disordered" evidence="5">
    <location>
        <begin position="1"/>
        <end position="21"/>
    </location>
</feature>
<evidence type="ECO:0008006" key="9">
    <source>
        <dbReference type="Google" id="ProtNLM"/>
    </source>
</evidence>
<dbReference type="PANTHER" id="PTHR23507">
    <property type="entry name" value="ZGC:174356"/>
    <property type="match status" value="1"/>
</dbReference>
<comment type="caution">
    <text evidence="7">The sequence shown here is derived from an EMBL/GenBank/DDBJ whole genome shotgun (WGS) entry which is preliminary data.</text>
</comment>
<dbReference type="Pfam" id="PF07690">
    <property type="entry name" value="MFS_1"/>
    <property type="match status" value="1"/>
</dbReference>
<gene>
    <name evidence="7" type="ORF">CCMP2556_LOCUS27218</name>
</gene>
<dbReference type="EMBL" id="CAXAMN010019513">
    <property type="protein sequence ID" value="CAK9054445.1"/>
    <property type="molecule type" value="Genomic_DNA"/>
</dbReference>
<evidence type="ECO:0000256" key="1">
    <source>
        <dbReference type="ARBA" id="ARBA00004141"/>
    </source>
</evidence>
<feature type="transmembrane region" description="Helical" evidence="6">
    <location>
        <begin position="470"/>
        <end position="497"/>
    </location>
</feature>
<comment type="subcellular location">
    <subcellularLocation>
        <location evidence="1">Membrane</location>
        <topology evidence="1">Multi-pass membrane protein</topology>
    </subcellularLocation>
</comment>
<protein>
    <recommendedName>
        <fullName evidence="9">Major facilitator superfamily (MFS) profile domain-containing protein</fullName>
    </recommendedName>
</protein>
<feature type="transmembrane region" description="Helical" evidence="6">
    <location>
        <begin position="272"/>
        <end position="293"/>
    </location>
</feature>
<dbReference type="InterPro" id="IPR036259">
    <property type="entry name" value="MFS_trans_sf"/>
</dbReference>
<dbReference type="Proteomes" id="UP001642484">
    <property type="component" value="Unassembled WGS sequence"/>
</dbReference>
<feature type="transmembrane region" description="Helical" evidence="6">
    <location>
        <begin position="305"/>
        <end position="324"/>
    </location>
</feature>
<evidence type="ECO:0000313" key="7">
    <source>
        <dbReference type="EMBL" id="CAK9054445.1"/>
    </source>
</evidence>
<reference evidence="7 8" key="1">
    <citation type="submission" date="2024-02" db="EMBL/GenBank/DDBJ databases">
        <authorList>
            <person name="Chen Y."/>
            <person name="Shah S."/>
            <person name="Dougan E. K."/>
            <person name="Thang M."/>
            <person name="Chan C."/>
        </authorList>
    </citation>
    <scope>NUCLEOTIDE SEQUENCE [LARGE SCALE GENOMIC DNA]</scope>
</reference>
<feature type="compositionally biased region" description="Polar residues" evidence="5">
    <location>
        <begin position="1"/>
        <end position="18"/>
    </location>
</feature>
<feature type="transmembrane region" description="Helical" evidence="6">
    <location>
        <begin position="444"/>
        <end position="464"/>
    </location>
</feature>
<name>A0ABP0MSH5_9DINO</name>
<evidence type="ECO:0000256" key="2">
    <source>
        <dbReference type="ARBA" id="ARBA00022692"/>
    </source>
</evidence>
<organism evidence="7 8">
    <name type="scientific">Durusdinium trenchii</name>
    <dbReference type="NCBI Taxonomy" id="1381693"/>
    <lineage>
        <taxon>Eukaryota</taxon>
        <taxon>Sar</taxon>
        <taxon>Alveolata</taxon>
        <taxon>Dinophyceae</taxon>
        <taxon>Suessiales</taxon>
        <taxon>Symbiodiniaceae</taxon>
        <taxon>Durusdinium</taxon>
    </lineage>
</organism>
<feature type="transmembrane region" description="Helical" evidence="6">
    <location>
        <begin position="206"/>
        <end position="224"/>
    </location>
</feature>
<accession>A0ABP0MSH5</accession>
<dbReference type="InterPro" id="IPR011701">
    <property type="entry name" value="MFS"/>
</dbReference>
<evidence type="ECO:0000256" key="5">
    <source>
        <dbReference type="SAM" id="MobiDB-lite"/>
    </source>
</evidence>
<dbReference type="Gene3D" id="1.20.1250.20">
    <property type="entry name" value="MFS general substrate transporter like domains"/>
    <property type="match status" value="1"/>
</dbReference>
<keyword evidence="4 6" id="KW-0472">Membrane</keyword>
<keyword evidence="2 6" id="KW-0812">Transmembrane</keyword>
<feature type="transmembrane region" description="Helical" evidence="6">
    <location>
        <begin position="230"/>
        <end position="251"/>
    </location>
</feature>
<feature type="transmembrane region" description="Helical" evidence="6">
    <location>
        <begin position="509"/>
        <end position="528"/>
    </location>
</feature>